<dbReference type="InterPro" id="IPR002712">
    <property type="entry name" value="CcdB"/>
</dbReference>
<reference evidence="9 10" key="1">
    <citation type="submission" date="2018-06" db="EMBL/GenBank/DDBJ databases">
        <authorList>
            <consortium name="Pathogen Informatics"/>
            <person name="Doyle S."/>
        </authorList>
    </citation>
    <scope>NUCLEOTIDE SEQUENCE [LARGE SCALE GENOMIC DNA]</scope>
    <source>
        <strain evidence="9 10">NCTC8621</strain>
    </source>
</reference>
<evidence type="ECO:0000313" key="10">
    <source>
        <dbReference type="Proteomes" id="UP000255093"/>
    </source>
</evidence>
<keyword evidence="4" id="KW-1277">Toxin-antitoxin system</keyword>
<dbReference type="RefSeq" id="WP_001160959.1">
    <property type="nucleotide sequence ID" value="NZ_BGSH01000003.1"/>
</dbReference>
<dbReference type="Gene3D" id="2.30.30.110">
    <property type="match status" value="1"/>
</dbReference>
<dbReference type="InterPro" id="IPR011067">
    <property type="entry name" value="Plasmid_toxin/cell-grow_inhib"/>
</dbReference>
<proteinExistence type="inferred from homology"/>
<keyword evidence="5" id="KW-0805">Transcription regulation</keyword>
<organism evidence="9 10">
    <name type="scientific">Escherichia coli</name>
    <dbReference type="NCBI Taxonomy" id="562"/>
    <lineage>
        <taxon>Bacteria</taxon>
        <taxon>Pseudomonadati</taxon>
        <taxon>Pseudomonadota</taxon>
        <taxon>Gammaproteobacteria</taxon>
        <taxon>Enterobacterales</taxon>
        <taxon>Enterobacteriaceae</taxon>
        <taxon>Escherichia</taxon>
    </lineage>
</organism>
<evidence type="ECO:0000256" key="1">
    <source>
        <dbReference type="ARBA" id="ARBA00005230"/>
    </source>
</evidence>
<evidence type="ECO:0000256" key="3">
    <source>
        <dbReference type="ARBA" id="ARBA00022491"/>
    </source>
</evidence>
<evidence type="ECO:0000256" key="8">
    <source>
        <dbReference type="ARBA" id="ARBA00033135"/>
    </source>
</evidence>
<keyword evidence="6" id="KW-0804">Transcription</keyword>
<dbReference type="GO" id="GO:0006276">
    <property type="term" value="P:plasmid maintenance"/>
    <property type="evidence" value="ECO:0007669"/>
    <property type="project" value="InterPro"/>
</dbReference>
<gene>
    <name evidence="9" type="primary">ccdB_1</name>
    <name evidence="9" type="ORF">NCTC8621_04327</name>
</gene>
<keyword evidence="3" id="KW-0678">Repressor</keyword>
<dbReference type="Proteomes" id="UP000255093">
    <property type="component" value="Unassembled WGS sequence"/>
</dbReference>
<sequence>MQFTVYRSRGRNAAFPFVIDVTSDIIGEINRRIVIPFIRIRPPERLNTILLLVDGKEYVLMTHETETVPVNALGTKFCDASAHRTLIKGALDFMLDGI</sequence>
<evidence type="ECO:0000256" key="2">
    <source>
        <dbReference type="ARBA" id="ARBA00015075"/>
    </source>
</evidence>
<evidence type="ECO:0000313" key="9">
    <source>
        <dbReference type="EMBL" id="STH84253.1"/>
    </source>
</evidence>
<dbReference type="Pfam" id="PF01845">
    <property type="entry name" value="CcdB"/>
    <property type="match status" value="1"/>
</dbReference>
<evidence type="ECO:0000256" key="4">
    <source>
        <dbReference type="ARBA" id="ARBA00022649"/>
    </source>
</evidence>
<evidence type="ECO:0000256" key="7">
    <source>
        <dbReference type="ARBA" id="ARBA00029628"/>
    </source>
</evidence>
<dbReference type="EMBL" id="UGBW01000003">
    <property type="protein sequence ID" value="STH84253.1"/>
    <property type="molecule type" value="Genomic_DNA"/>
</dbReference>
<evidence type="ECO:0000256" key="5">
    <source>
        <dbReference type="ARBA" id="ARBA00023015"/>
    </source>
</evidence>
<dbReference type="GO" id="GO:0008657">
    <property type="term" value="F:DNA topoisomerase type II (double strand cut, ATP-hydrolyzing) inhibitor activity"/>
    <property type="evidence" value="ECO:0007669"/>
    <property type="project" value="InterPro"/>
</dbReference>
<comment type="similarity">
    <text evidence="1">Belongs to the CcdB toxin family.</text>
</comment>
<dbReference type="AlphaFoldDB" id="A0A2A7M2E8"/>
<name>A0A2A7M2E8_ECOLX</name>
<accession>A0A2A7M2E8</accession>
<protein>
    <recommendedName>
        <fullName evidence="2">Toxin CcdB</fullName>
    </recommendedName>
    <alternativeName>
        <fullName evidence="8">Cytotoxic protein CcdB</fullName>
    </alternativeName>
    <alternativeName>
        <fullName evidence="7">Protein LetD</fullName>
    </alternativeName>
</protein>
<dbReference type="SUPFAM" id="SSF50118">
    <property type="entry name" value="Cell growth inhibitor/plasmid maintenance toxic component"/>
    <property type="match status" value="1"/>
</dbReference>
<evidence type="ECO:0000256" key="6">
    <source>
        <dbReference type="ARBA" id="ARBA00023163"/>
    </source>
</evidence>